<keyword evidence="2" id="KW-1017">Isopeptide bond</keyword>
<keyword evidence="5" id="KW-0677">Repeat</keyword>
<evidence type="ECO:0000256" key="3">
    <source>
        <dbReference type="ARBA" id="ARBA00022552"/>
    </source>
</evidence>
<keyword evidence="17" id="KW-1185">Reference proteome</keyword>
<dbReference type="FunFam" id="2.40.50.140:FF:000148">
    <property type="entry name" value="protein RRP5 homolog isoform X1"/>
    <property type="match status" value="1"/>
</dbReference>
<proteinExistence type="predicted"/>
<dbReference type="GO" id="GO:0003723">
    <property type="term" value="F:RNA binding"/>
    <property type="evidence" value="ECO:0007669"/>
    <property type="project" value="TreeGrafter"/>
</dbReference>
<reference evidence="16" key="2">
    <citation type="submission" date="2025-08" db="UniProtKB">
        <authorList>
            <consortium name="Ensembl"/>
        </authorList>
    </citation>
    <scope>IDENTIFICATION</scope>
</reference>
<evidence type="ECO:0000256" key="6">
    <source>
        <dbReference type="ARBA" id="ARBA00022843"/>
    </source>
</evidence>
<feature type="domain" description="S1 motif" evidence="15">
    <location>
        <begin position="676"/>
        <end position="745"/>
    </location>
</feature>
<comment type="function">
    <text evidence="9">Essential for the generation of mature 18S rRNA, specifically necessary for cleavages at sites A0, 1 and 2 of the 47S precursor. Directly interacts with U3 snoRNA.</text>
</comment>
<evidence type="ECO:0000256" key="14">
    <source>
        <dbReference type="SAM" id="MobiDB-lite"/>
    </source>
</evidence>
<feature type="domain" description="S1 motif" evidence="15">
    <location>
        <begin position="266"/>
        <end position="331"/>
    </location>
</feature>
<evidence type="ECO:0000256" key="7">
    <source>
        <dbReference type="ARBA" id="ARBA00022990"/>
    </source>
</evidence>
<dbReference type="GO" id="GO:0032040">
    <property type="term" value="C:small-subunit processome"/>
    <property type="evidence" value="ECO:0007669"/>
    <property type="project" value="TreeGrafter"/>
</dbReference>
<evidence type="ECO:0000256" key="11">
    <source>
        <dbReference type="ARBA" id="ARBA00067510"/>
    </source>
</evidence>
<dbReference type="SUPFAM" id="SSF48452">
    <property type="entry name" value="TPR-like"/>
    <property type="match status" value="2"/>
</dbReference>
<evidence type="ECO:0000256" key="1">
    <source>
        <dbReference type="ARBA" id="ARBA00004604"/>
    </source>
</evidence>
<dbReference type="GO" id="GO:0006364">
    <property type="term" value="P:rRNA processing"/>
    <property type="evidence" value="ECO:0007669"/>
    <property type="project" value="UniProtKB-KW"/>
</dbReference>
<protein>
    <recommendedName>
        <fullName evidence="11">Protein RRP5 homolog</fullName>
    </recommendedName>
    <alternativeName>
        <fullName evidence="12">Programmed cell death protein 11</fullName>
    </alternativeName>
</protein>
<feature type="region of interest" description="Disordered" evidence="14">
    <location>
        <begin position="1436"/>
        <end position="1470"/>
    </location>
</feature>
<dbReference type="CDD" id="cd05694">
    <property type="entry name" value="S1_Rrp5_repeat_hs2_sc2"/>
    <property type="match status" value="1"/>
</dbReference>
<feature type="domain" description="S1 motif" evidence="15">
    <location>
        <begin position="433"/>
        <end position="477"/>
    </location>
</feature>
<dbReference type="FunFam" id="2.40.50.140:FF:000175">
    <property type="entry name" value="Programmed cell death 11"/>
    <property type="match status" value="1"/>
</dbReference>
<reference evidence="16" key="3">
    <citation type="submission" date="2025-09" db="UniProtKB">
        <authorList>
            <consortium name="Ensembl"/>
        </authorList>
    </citation>
    <scope>IDENTIFICATION</scope>
</reference>
<organism evidence="16 17">
    <name type="scientific">Oncorhynchus mykiss</name>
    <name type="common">Rainbow trout</name>
    <name type="synonym">Salmo gairdneri</name>
    <dbReference type="NCBI Taxonomy" id="8022"/>
    <lineage>
        <taxon>Eukaryota</taxon>
        <taxon>Metazoa</taxon>
        <taxon>Chordata</taxon>
        <taxon>Craniata</taxon>
        <taxon>Vertebrata</taxon>
        <taxon>Euteleostomi</taxon>
        <taxon>Actinopterygii</taxon>
        <taxon>Neopterygii</taxon>
        <taxon>Teleostei</taxon>
        <taxon>Protacanthopterygii</taxon>
        <taxon>Salmoniformes</taxon>
        <taxon>Salmonidae</taxon>
        <taxon>Salmoninae</taxon>
        <taxon>Oncorhynchus</taxon>
    </lineage>
</organism>
<dbReference type="Ensembl" id="ENSOMYT00000031908.2">
    <property type="protein sequence ID" value="ENSOMYP00000029239.2"/>
    <property type="gene ID" value="ENSOMYG00000012951.2"/>
</dbReference>
<keyword evidence="13" id="KW-0802">TPR repeat</keyword>
<dbReference type="InterPro" id="IPR048059">
    <property type="entry name" value="Rrp5_S1_rpt_hs1_sc1"/>
</dbReference>
<feature type="compositionally biased region" description="Basic and acidic residues" evidence="14">
    <location>
        <begin position="16"/>
        <end position="31"/>
    </location>
</feature>
<dbReference type="GeneTree" id="ENSGT00390000012228"/>
<dbReference type="CDD" id="cd04461">
    <property type="entry name" value="S1_Rrp5_repeat_hs8_sc7"/>
    <property type="match status" value="1"/>
</dbReference>
<feature type="region of interest" description="Disordered" evidence="14">
    <location>
        <begin position="1368"/>
        <end position="1407"/>
    </location>
</feature>
<dbReference type="Gene3D" id="1.25.40.10">
    <property type="entry name" value="Tetratricopeptide repeat domain"/>
    <property type="match status" value="1"/>
</dbReference>
<evidence type="ECO:0000256" key="4">
    <source>
        <dbReference type="ARBA" id="ARBA00022553"/>
    </source>
</evidence>
<dbReference type="InterPro" id="IPR045209">
    <property type="entry name" value="Rrp5"/>
</dbReference>
<evidence type="ECO:0000256" key="8">
    <source>
        <dbReference type="ARBA" id="ARBA00023242"/>
    </source>
</evidence>
<keyword evidence="8" id="KW-0539">Nucleus</keyword>
<name>A0A8C7PXZ6_ONCMY</name>
<dbReference type="InterPro" id="IPR003029">
    <property type="entry name" value="S1_domain"/>
</dbReference>
<keyword evidence="7" id="KW-0007">Acetylation</keyword>
<feature type="domain" description="S1 motif" evidence="15">
    <location>
        <begin position="1235"/>
        <end position="1307"/>
    </location>
</feature>
<feature type="domain" description="S1 motif" evidence="15">
    <location>
        <begin position="497"/>
        <end position="566"/>
    </location>
</feature>
<dbReference type="CDD" id="cd05698">
    <property type="entry name" value="S1_Rrp5_repeat_hs6_sc5"/>
    <property type="match status" value="1"/>
</dbReference>
<evidence type="ECO:0000313" key="16">
    <source>
        <dbReference type="Ensembl" id="ENSOMYP00000029239.2"/>
    </source>
</evidence>
<dbReference type="PROSITE" id="PS50126">
    <property type="entry name" value="S1"/>
    <property type="match status" value="9"/>
</dbReference>
<gene>
    <name evidence="16" type="primary">LOC110493472</name>
</gene>
<dbReference type="InterPro" id="IPR003107">
    <property type="entry name" value="HAT"/>
</dbReference>
<dbReference type="SMART" id="SM00386">
    <property type="entry name" value="HAT"/>
    <property type="match status" value="6"/>
</dbReference>
<feature type="domain" description="S1 motif" evidence="15">
    <location>
        <begin position="190"/>
        <end position="219"/>
    </location>
</feature>
<dbReference type="Pfam" id="PF23240">
    <property type="entry name" value="HAT_PRP39_N"/>
    <property type="match status" value="1"/>
</dbReference>
<keyword evidence="6" id="KW-0832">Ubl conjugation</keyword>
<feature type="domain" description="S1 motif" evidence="15">
    <location>
        <begin position="1142"/>
        <end position="1194"/>
    </location>
</feature>
<dbReference type="FunFam" id="2.40.50.140:FF:000200">
    <property type="entry name" value="Programmed cell death 11"/>
    <property type="match status" value="1"/>
</dbReference>
<feature type="domain" description="S1 motif" evidence="15">
    <location>
        <begin position="87"/>
        <end position="174"/>
    </location>
</feature>
<dbReference type="InterPro" id="IPR011990">
    <property type="entry name" value="TPR-like_helical_dom_sf"/>
</dbReference>
<keyword evidence="3" id="KW-0698">rRNA processing</keyword>
<feature type="domain" description="S1 motif" evidence="15">
    <location>
        <begin position="963"/>
        <end position="1034"/>
    </location>
</feature>
<feature type="region of interest" description="Disordered" evidence="14">
    <location>
        <begin position="1329"/>
        <end position="1351"/>
    </location>
</feature>
<evidence type="ECO:0000259" key="15">
    <source>
        <dbReference type="PROSITE" id="PS50126"/>
    </source>
</evidence>
<evidence type="ECO:0000256" key="12">
    <source>
        <dbReference type="ARBA" id="ARBA00080810"/>
    </source>
</evidence>
<comment type="subunit">
    <text evidence="10">Interacts with NF-kappa-B p50/NFKB1 and NF-kappa-B p65/RELA.</text>
</comment>
<dbReference type="PANTHER" id="PTHR23270">
    <property type="entry name" value="PROGRAMMED CELL DEATH PROTEIN 11 PRE-RRNA PROCESSING PROTEIN RRP5"/>
    <property type="match status" value="1"/>
</dbReference>
<dbReference type="Pfam" id="PF00575">
    <property type="entry name" value="S1"/>
    <property type="match status" value="3"/>
</dbReference>
<comment type="subcellular location">
    <subcellularLocation>
        <location evidence="1">Nucleus</location>
        <location evidence="1">Nucleolus</location>
    </subcellularLocation>
</comment>
<evidence type="ECO:0000256" key="9">
    <source>
        <dbReference type="ARBA" id="ARBA00059726"/>
    </source>
</evidence>
<dbReference type="InterPro" id="IPR012340">
    <property type="entry name" value="NA-bd_OB-fold"/>
</dbReference>
<dbReference type="SUPFAM" id="SSF50249">
    <property type="entry name" value="Nucleic acid-binding proteins"/>
    <property type="match status" value="8"/>
</dbReference>
<accession>A0A8C7PXZ6</accession>
<dbReference type="PROSITE" id="PS50005">
    <property type="entry name" value="TPR"/>
    <property type="match status" value="1"/>
</dbReference>
<evidence type="ECO:0000256" key="2">
    <source>
        <dbReference type="ARBA" id="ARBA00022499"/>
    </source>
</evidence>
<dbReference type="CDD" id="cd05693">
    <property type="entry name" value="S1_Rrp5_repeat_hs1_sc1"/>
    <property type="match status" value="1"/>
</dbReference>
<dbReference type="FunFam" id="2.40.50.140:FF:000103">
    <property type="entry name" value="protein RRP5 homolog"/>
    <property type="match status" value="1"/>
</dbReference>
<dbReference type="PANTHER" id="PTHR23270:SF10">
    <property type="entry name" value="PROTEIN RRP5 HOMOLOG"/>
    <property type="match status" value="1"/>
</dbReference>
<dbReference type="FunFam" id="1.25.40.10:FF:000065">
    <property type="entry name" value="Programmed cell death 11"/>
    <property type="match status" value="1"/>
</dbReference>
<evidence type="ECO:0000256" key="13">
    <source>
        <dbReference type="PROSITE-ProRule" id="PRU00339"/>
    </source>
</evidence>
<reference evidence="16" key="1">
    <citation type="submission" date="2020-07" db="EMBL/GenBank/DDBJ databases">
        <title>A long reads based de novo assembly of the rainbow trout Arlee double haploid line genome.</title>
        <authorList>
            <person name="Gao G."/>
            <person name="Palti Y."/>
        </authorList>
    </citation>
    <scope>NUCLEOTIDE SEQUENCE [LARGE SCALE GENOMIC DNA]</scope>
</reference>
<dbReference type="Proteomes" id="UP000694395">
    <property type="component" value="Chromosome 17"/>
</dbReference>
<feature type="compositionally biased region" description="Basic and acidic residues" evidence="14">
    <location>
        <begin position="38"/>
        <end position="55"/>
    </location>
</feature>
<evidence type="ECO:0000256" key="5">
    <source>
        <dbReference type="ARBA" id="ARBA00022737"/>
    </source>
</evidence>
<dbReference type="Pfam" id="PF23459">
    <property type="entry name" value="S1_RRP5"/>
    <property type="match status" value="3"/>
</dbReference>
<feature type="repeat" description="TPR" evidence="13">
    <location>
        <begin position="1611"/>
        <end position="1644"/>
    </location>
</feature>
<dbReference type="InterPro" id="IPR057302">
    <property type="entry name" value="Rrp5_S1"/>
</dbReference>
<keyword evidence="4" id="KW-0597">Phosphoprotein</keyword>
<dbReference type="InterPro" id="IPR019734">
    <property type="entry name" value="TPR_rpt"/>
</dbReference>
<dbReference type="Gene3D" id="2.40.50.140">
    <property type="entry name" value="Nucleic acid-binding proteins"/>
    <property type="match status" value="8"/>
</dbReference>
<sequence length="1757" mass="194497">MAATEEDFPRGGKTKQTTESKAEPVRRHTEVDNLFETHTAEESKKRKGQKGDALKKAKRQRTSKEEALKLNTTTSVDILQLKSLKVGTLLLGCVKEVADFEVTINLPSGLLGYLNISNISDSYTKILSDHLDSASSEEIFSLHSLFSPGMLVRCVVARLDTAKGGSVSIQLSIKPKEVNKGLSTGFLKAGLILSGCVESIEDHGYLVDLGIKGTKAFLPKQALKVGQYVTSLLEEVKNDGHVVRLSTSPTAVAQAVADTAHGWTLTNLLPGLLVKVTPRGLILEFLSSFTGLVDFMHLEPEQASTFNEGDSVKACILYVEPSTRLVGLSLRSHLLQPGGYVDLVATERIGEVAHGCKMTALHHLSGAMLELPDQTVVFVHRNHMKEPMEAFNLNRVMAKPEHTCRIMDFSPMEQVHLVSLRHAVVFKCFHFLGLVPWTHLSDIILKNPEKKYTVGMPIKCRVLSVDPQEKKLTLTRKKALIDSSLPPFLTYEDARRGRVSHGFIVCVKDFGCIVRFYGDVKGLVPPNELSTEPVVVPENMFYVGQVVKAKVLNCDVEKEKLLLSFKAVAGGDTEGPSKPKFDFEVGKVRKCKVLTGLEVSILPEETTALLPMMHLSDHVSNCLLLWEGLQEGDIISNIVCLSEKKPNITLTKKPTLKSFLEEGGVVAKEFSDIAVGVQLIGWVKNIMPYGVFVEFPYGLVGLAPKAAMSDKFVSDTTSHFQLGHTVFAKVTNLDEEKRRFLVSLKVSEVPSPERDGQARLIRGLQERKEVMEMMASRGDSDLLKQLSAVTIGQRMKMSVDEVREDGSVTFKSDELSAATVLATKDHAPGKLATGQECMPVILHVDLVTSEVYVSLLAKLTGKRKVEAGSTHTATVHHADRDFAVISLGDTAQLTVIQTTNHPNETFRFDSEKLTAGKTLTITVTKSSCEELGGLPLVSWELAPPISKRLISVSKGSKGTYRYGDVVKGKVKTVKPTCVLVTLEDGSTGCVHVSEIQEVVCVGTFPTSLLKIGSEVTARVIGGREGNSHRFLPFSHPNFTYSMPELSLLPRNLKEDADVKPVKTKEKLKRYQVGDDVICFVSKVSLNKCSLKSFLIVLIQGAKHPEKLFKLGQAVSAKVVRVSSSKPSRLSLSLNGVHKLEKGHVIMGLVQKLDPVLGLLVKLPFSAMGTVAMEDLADKYKPKPLERYSKDQLVRSVAHFKPGNWQLSLRSSRTNPEKASVVQDPEIVSLEDLSEGQIVRGYVRTVNAQGVFVSLSRSIKGRAQFQKATKYFVASHQDYAKKVPQATLLTTKILSIDKESGLVDLSLLQEDTGRPDVLPESLGLHLRLTGEAKEKRDATKKRKRTESESKQVSICPSFVNTRSFNVAENVSKKKKKKKGKVEDSDSGVEVYFREEEEEDKLEPAEVEKPVPVQPARLQVTGGFSWDAALSALKPASAALGGEDSSDGEDGEVNIKPQKKSHHKQEVEKREAEKALTKLETELMDPGLRPQTAASFERLLLGSPDSSLLWLQFMAFHLQATQIEQARAVAERALKTISFREEQEKLNVWVALLNLENLYGTEESLQKVFERAVQYCEPMPVYQQLADIYAKCQKTKEAEGLYKTMVKRFRQEKAVWLSYGTFLLQQGQSDAASALLQRAIKSLPNKDNVDLIAKFAQLEFRYGDVERGKAMLDRILTSYPKRTDLWSVFIDLMVKHGSQKEVRAVFDRVIHLSVAVKRIKFFFKRYLEYEKKSGTPESIQAVKDKALEYVESKGTEAAR</sequence>
<dbReference type="FunFam" id="2.40.50.140:FF:000155">
    <property type="entry name" value="rRNA biogenesis protein RRP5"/>
    <property type="match status" value="1"/>
</dbReference>
<evidence type="ECO:0000313" key="17">
    <source>
        <dbReference type="Proteomes" id="UP000694395"/>
    </source>
</evidence>
<feature type="region of interest" description="Disordered" evidence="14">
    <location>
        <begin position="1"/>
        <end position="66"/>
    </location>
</feature>
<evidence type="ECO:0000256" key="10">
    <source>
        <dbReference type="ARBA" id="ARBA00062488"/>
    </source>
</evidence>
<dbReference type="SMART" id="SM00316">
    <property type="entry name" value="S1"/>
    <property type="match status" value="10"/>
</dbReference>